<dbReference type="PATRIC" id="fig|908627.4.peg.4886"/>
<sequence length="414" mass="45909">MRTSFSVVIVGAGAGGTSVAARLKRMSPTLDIAVIDPSEFHYYQPAWTLVGGGQYDSAKTRRPMRECLPHGVEFIPGRVTAFEPDQNVVVLEGDTRIGYKYLVVAAGIQLDWDAIEGLTDTLGQNGVTSNYRFDLAPYTWQCVQQFKGGTALFTQPPMPIKCAGAPQKILYLAADYFRKHRIAADIRFFTPGPSMFGVPFYAKALDRVMSDYQAKACFGQKLVRVDGPAKTAYFEITTDGVKSIQPIEFDLLHVVPPQSAPRFIRESPLADAGGWVEVDKATLRHTRFPNIFGIGDCTSTPNSKTAAAVKNQMPVVATNLMAALTGQGQTMTYDGYASCPLTTSAGKVMLAEFCYDGAVTPSFPMDPRSPRKIYWWLKRSFLPYLYWNIVMKGKRWPRTHKRRDFPEALPSIKP</sequence>
<dbReference type="Pfam" id="PF07992">
    <property type="entry name" value="Pyr_redox_2"/>
    <property type="match status" value="1"/>
</dbReference>
<keyword evidence="2" id="KW-0285">Flavoprotein</keyword>
<dbReference type="OrthoDB" id="9802771at2"/>
<dbReference type="PANTHER" id="PTHR10632:SF2">
    <property type="entry name" value="SULFIDE:QUINONE OXIDOREDUCTASE, MITOCHONDRIAL"/>
    <property type="match status" value="1"/>
</dbReference>
<evidence type="ECO:0000313" key="9">
    <source>
        <dbReference type="Proteomes" id="UP000035963"/>
    </source>
</evidence>
<evidence type="ECO:0000313" key="8">
    <source>
        <dbReference type="EMBL" id="KLU24111.1"/>
    </source>
</evidence>
<feature type="domain" description="FAD/NAD(P)-binding" evidence="7">
    <location>
        <begin position="6"/>
        <end position="118"/>
    </location>
</feature>
<dbReference type="SUPFAM" id="SSF51905">
    <property type="entry name" value="FAD/NAD(P)-binding domain"/>
    <property type="match status" value="2"/>
</dbReference>
<evidence type="ECO:0000256" key="5">
    <source>
        <dbReference type="ARBA" id="ARBA00022946"/>
    </source>
</evidence>
<gene>
    <name evidence="8" type="ORF">EOS_21880</name>
</gene>
<dbReference type="InterPro" id="IPR023753">
    <property type="entry name" value="FAD/NAD-binding_dom"/>
</dbReference>
<reference evidence="8 9" key="1">
    <citation type="journal article" date="2015" name="Genome Announc.">
        <title>Draft Genome Sequence of Burkholderia sp. Strain PML1(12), an Ectomycorrhizosphere-Inhabiting Bacterium with Effective Mineral-Weathering Ability.</title>
        <authorList>
            <person name="Uroz S."/>
            <person name="Oger P."/>
        </authorList>
    </citation>
    <scope>NUCLEOTIDE SEQUENCE [LARGE SCALE GENOMIC DNA]</scope>
    <source>
        <strain evidence="9">PML1(12)</strain>
    </source>
</reference>
<keyword evidence="9" id="KW-1185">Reference proteome</keyword>
<dbReference type="GO" id="GO:0070221">
    <property type="term" value="P:sulfide oxidation, using sulfide:quinone oxidoreductase"/>
    <property type="evidence" value="ECO:0007669"/>
    <property type="project" value="TreeGrafter"/>
</dbReference>
<evidence type="ECO:0000256" key="1">
    <source>
        <dbReference type="ARBA" id="ARBA00001974"/>
    </source>
</evidence>
<keyword evidence="3" id="KW-0874">Quinone</keyword>
<evidence type="ECO:0000259" key="7">
    <source>
        <dbReference type="Pfam" id="PF07992"/>
    </source>
</evidence>
<evidence type="ECO:0000256" key="6">
    <source>
        <dbReference type="ARBA" id="ARBA00023002"/>
    </source>
</evidence>
<protein>
    <submittedName>
        <fullName evidence="8">Pyridine nucleotide-disulfide oxidoreductase</fullName>
    </submittedName>
</protein>
<evidence type="ECO:0000256" key="3">
    <source>
        <dbReference type="ARBA" id="ARBA00022719"/>
    </source>
</evidence>
<keyword evidence="4" id="KW-0274">FAD</keyword>
<dbReference type="InterPro" id="IPR036188">
    <property type="entry name" value="FAD/NAD-bd_sf"/>
</dbReference>
<dbReference type="InterPro" id="IPR015904">
    <property type="entry name" value="Sulphide_quinone_reductase"/>
</dbReference>
<dbReference type="AlphaFoldDB" id="A0A0J1CUY7"/>
<proteinExistence type="predicted"/>
<comment type="cofactor">
    <cofactor evidence="1">
        <name>FAD</name>
        <dbReference type="ChEBI" id="CHEBI:57692"/>
    </cofactor>
</comment>
<dbReference type="PANTHER" id="PTHR10632">
    <property type="entry name" value="SULFIDE:QUINONE OXIDOREDUCTASE"/>
    <property type="match status" value="1"/>
</dbReference>
<dbReference type="GO" id="GO:0070224">
    <property type="term" value="F:sulfide:quinone oxidoreductase activity"/>
    <property type="evidence" value="ECO:0007669"/>
    <property type="project" value="TreeGrafter"/>
</dbReference>
<evidence type="ECO:0000256" key="4">
    <source>
        <dbReference type="ARBA" id="ARBA00022827"/>
    </source>
</evidence>
<keyword evidence="5" id="KW-0809">Transit peptide</keyword>
<organism evidence="8 9">
    <name type="scientific">Caballeronia mineralivorans PML1(12)</name>
    <dbReference type="NCBI Taxonomy" id="908627"/>
    <lineage>
        <taxon>Bacteria</taxon>
        <taxon>Pseudomonadati</taxon>
        <taxon>Pseudomonadota</taxon>
        <taxon>Betaproteobacteria</taxon>
        <taxon>Burkholderiales</taxon>
        <taxon>Burkholderiaceae</taxon>
        <taxon>Caballeronia</taxon>
    </lineage>
</organism>
<comment type="caution">
    <text evidence="8">The sequence shown here is derived from an EMBL/GenBank/DDBJ whole genome shotgun (WGS) entry which is preliminary data.</text>
</comment>
<dbReference type="Gene3D" id="3.50.50.60">
    <property type="entry name" value="FAD/NAD(P)-binding domain"/>
    <property type="match status" value="2"/>
</dbReference>
<dbReference type="EMBL" id="AEJF01000135">
    <property type="protein sequence ID" value="KLU24111.1"/>
    <property type="molecule type" value="Genomic_DNA"/>
</dbReference>
<name>A0A0J1CUY7_9BURK</name>
<dbReference type="Proteomes" id="UP000035963">
    <property type="component" value="Unassembled WGS sequence"/>
</dbReference>
<dbReference type="GO" id="GO:0048038">
    <property type="term" value="F:quinone binding"/>
    <property type="evidence" value="ECO:0007669"/>
    <property type="project" value="UniProtKB-KW"/>
</dbReference>
<evidence type="ECO:0000256" key="2">
    <source>
        <dbReference type="ARBA" id="ARBA00022630"/>
    </source>
</evidence>
<keyword evidence="6" id="KW-0560">Oxidoreductase</keyword>
<accession>A0A0J1CUY7</accession>
<dbReference type="FunFam" id="3.50.50.60:FF:000034">
    <property type="entry name" value="sulfide:quinone oxidoreductase, mitochondrial"/>
    <property type="match status" value="1"/>
</dbReference>
<dbReference type="GO" id="GO:0071949">
    <property type="term" value="F:FAD binding"/>
    <property type="evidence" value="ECO:0007669"/>
    <property type="project" value="TreeGrafter"/>
</dbReference>